<sequence>MLRALLVMVFVGLSANIAAPAWACGCGAYIPDNDDAAVVDERALITWDGTTQDILMSFNVRGGSQKAAWVMPVPTASHVTAGDGAVFEELARLTAPRIEYRDSWWPTFGWLGGFAAAEGGADRAPAGADVSVLGQQRIGPFAITRLAADDPAALADWLADNGFPQPPDLARNIAPYVAEGWEIVAIRLTPDTAEAELTGNLQPLRLSFASGKVVYPMRLSRSAKVPQAVDLYVIAEHRMDPVEYPVAGERPTLEFAGPVAAESVAYTLRPYLESGAYLTRWSDDISRPESIDGDYVFERADSDAAFQKVVHEYRDHGDITGFFLLAGSALAAISTIVAVLIVWVGRARQAR</sequence>
<keyword evidence="2" id="KW-0732">Signal</keyword>
<evidence type="ECO:0000313" key="3">
    <source>
        <dbReference type="EMBL" id="KWX24973.1"/>
    </source>
</evidence>
<dbReference type="PROSITE" id="PS51257">
    <property type="entry name" value="PROKAR_LIPOPROTEIN"/>
    <property type="match status" value="1"/>
</dbReference>
<dbReference type="PATRIC" id="fig|59750.3.peg.4376"/>
<keyword evidence="4" id="KW-1185">Reference proteome</keyword>
<dbReference type="Pfam" id="PF10092">
    <property type="entry name" value="DUF2330"/>
    <property type="match status" value="1"/>
</dbReference>
<evidence type="ECO:0000313" key="4">
    <source>
        <dbReference type="Proteomes" id="UP000070612"/>
    </source>
</evidence>
<dbReference type="STRING" id="59750.AWC31_11785"/>
<evidence type="ECO:0000256" key="1">
    <source>
        <dbReference type="SAM" id="Phobius"/>
    </source>
</evidence>
<feature type="signal peptide" evidence="2">
    <location>
        <begin position="1"/>
        <end position="23"/>
    </location>
</feature>
<gene>
    <name evidence="3" type="ORF">AFM11_05925</name>
</gene>
<dbReference type="Proteomes" id="UP000070612">
    <property type="component" value="Unassembled WGS sequence"/>
</dbReference>
<dbReference type="EMBL" id="LGTW01000003">
    <property type="protein sequence ID" value="KWX24973.1"/>
    <property type="molecule type" value="Genomic_DNA"/>
</dbReference>
<dbReference type="InterPro" id="IPR019283">
    <property type="entry name" value="DUF2330"/>
</dbReference>
<evidence type="ECO:0008006" key="5">
    <source>
        <dbReference type="Google" id="ProtNLM"/>
    </source>
</evidence>
<feature type="transmembrane region" description="Helical" evidence="1">
    <location>
        <begin position="322"/>
        <end position="345"/>
    </location>
</feature>
<reference evidence="3 4" key="1">
    <citation type="submission" date="2015-07" db="EMBL/GenBank/DDBJ databases">
        <title>A draft genome sequence of Mycobacterium wolinskyi.</title>
        <authorList>
            <person name="de Man T.J."/>
            <person name="Perry K.A."/>
            <person name="Coulliette A.D."/>
            <person name="Jensen B."/>
            <person name="Toney N.C."/>
            <person name="Limbago B.M."/>
            <person name="Noble-Wang J."/>
        </authorList>
    </citation>
    <scope>NUCLEOTIDE SEQUENCE [LARGE SCALE GENOMIC DNA]</scope>
    <source>
        <strain evidence="3 4">CDC_01</strain>
    </source>
</reference>
<accession>A0A132PRL8</accession>
<evidence type="ECO:0000256" key="2">
    <source>
        <dbReference type="SAM" id="SignalP"/>
    </source>
</evidence>
<comment type="caution">
    <text evidence="3">The sequence shown here is derived from an EMBL/GenBank/DDBJ whole genome shotgun (WGS) entry which is preliminary data.</text>
</comment>
<keyword evidence="1" id="KW-0472">Membrane</keyword>
<protein>
    <recommendedName>
        <fullName evidence="5">DUF2330 domain-containing protein</fullName>
    </recommendedName>
</protein>
<feature type="chain" id="PRO_5007453528" description="DUF2330 domain-containing protein" evidence="2">
    <location>
        <begin position="24"/>
        <end position="351"/>
    </location>
</feature>
<proteinExistence type="predicted"/>
<dbReference type="RefSeq" id="WP_067845149.1">
    <property type="nucleotide sequence ID" value="NZ_LGTW01000003.1"/>
</dbReference>
<organism evidence="3 4">
    <name type="scientific">Mycolicibacterium wolinskyi</name>
    <dbReference type="NCBI Taxonomy" id="59750"/>
    <lineage>
        <taxon>Bacteria</taxon>
        <taxon>Bacillati</taxon>
        <taxon>Actinomycetota</taxon>
        <taxon>Actinomycetes</taxon>
        <taxon>Mycobacteriales</taxon>
        <taxon>Mycobacteriaceae</taxon>
        <taxon>Mycolicibacterium</taxon>
    </lineage>
</organism>
<keyword evidence="1" id="KW-0812">Transmembrane</keyword>
<name>A0A132PRL8_9MYCO</name>
<dbReference type="AlphaFoldDB" id="A0A132PRL8"/>
<keyword evidence="1" id="KW-1133">Transmembrane helix</keyword>